<accession>A0A931GGF5</accession>
<dbReference type="AlphaFoldDB" id="A0A931GGF5"/>
<proteinExistence type="predicted"/>
<dbReference type="Proteomes" id="UP000596932">
    <property type="component" value="Unassembled WGS sequence"/>
</dbReference>
<reference evidence="1" key="1">
    <citation type="submission" date="2020-07" db="EMBL/GenBank/DDBJ databases">
        <title>Pseudomonas chaetoceroseae sp. nov., a new member of the Pseudomonas oleovorans group isolated from a culture of Chaetoceros calcitrans.</title>
        <authorList>
            <person name="Girard L."/>
            <person name="Lood C."/>
            <person name="De Mot R."/>
            <person name="Baudart J."/>
        </authorList>
    </citation>
    <scope>NUCLEOTIDE SEQUENCE</scope>
    <source>
        <strain evidence="1">536</strain>
    </source>
</reference>
<organism evidence="1 2">
    <name type="scientific">Pseudomonas chaetocerotis</name>
    <dbReference type="NCBI Taxonomy" id="2758695"/>
    <lineage>
        <taxon>Bacteria</taxon>
        <taxon>Pseudomonadati</taxon>
        <taxon>Pseudomonadota</taxon>
        <taxon>Gammaproteobacteria</taxon>
        <taxon>Pseudomonadales</taxon>
        <taxon>Pseudomonadaceae</taxon>
        <taxon>Pseudomonas</taxon>
    </lineage>
</organism>
<protein>
    <submittedName>
        <fullName evidence="1">Uncharacterized protein</fullName>
    </submittedName>
</protein>
<dbReference type="EMBL" id="JACFYX010000022">
    <property type="protein sequence ID" value="MBG0837418.1"/>
    <property type="molecule type" value="Genomic_DNA"/>
</dbReference>
<gene>
    <name evidence="1" type="ORF">H3221_20070</name>
</gene>
<keyword evidence="2" id="KW-1185">Reference proteome</keyword>
<evidence type="ECO:0000313" key="2">
    <source>
        <dbReference type="Proteomes" id="UP000596932"/>
    </source>
</evidence>
<name>A0A931GGF5_9PSED</name>
<evidence type="ECO:0000313" key="1">
    <source>
        <dbReference type="EMBL" id="MBG0837418.1"/>
    </source>
</evidence>
<dbReference type="RefSeq" id="WP_196476454.1">
    <property type="nucleotide sequence ID" value="NZ_JACFYX020000009.1"/>
</dbReference>
<comment type="caution">
    <text evidence="1">The sequence shown here is derived from an EMBL/GenBank/DDBJ whole genome shotgun (WGS) entry which is preliminary data.</text>
</comment>
<sequence>MTVYKDAGHCIGRVMSIEMHDGTAKAPWQRKYQAGFEGIVAESVSDGLSPEERTTQDAMTRSMLKRSLPPVQWHALVAKFSINENEVRESASYLTINVVTPAHHLFRTKCVMAWVVPERRKRLPTAFYQIHTWDADGTPDRTLRRWRSITKRWLDDQVNAAHVTVEALLEQNGLLLDHTA</sequence>